<dbReference type="FunFam" id="3.40.50.720:FF:000068">
    <property type="entry name" value="Sorbitol dehydrogenase"/>
    <property type="match status" value="1"/>
</dbReference>
<dbReference type="Gene3D" id="3.90.180.10">
    <property type="entry name" value="Medium-chain alcohol dehydrogenases, catalytic domain"/>
    <property type="match status" value="1"/>
</dbReference>
<dbReference type="CDD" id="cd05285">
    <property type="entry name" value="sorbitol_DH"/>
    <property type="match status" value="1"/>
</dbReference>
<dbReference type="RefSeq" id="XP_012189049.1">
    <property type="nucleotide sequence ID" value="XM_012333659.1"/>
</dbReference>
<comment type="catalytic activity">
    <reaction evidence="10">
        <text>L-arabinitol + NAD(+) = L-xylulose + NADH + H(+)</text>
        <dbReference type="Rhea" id="RHEA:16381"/>
        <dbReference type="ChEBI" id="CHEBI:15378"/>
        <dbReference type="ChEBI" id="CHEBI:17399"/>
        <dbReference type="ChEBI" id="CHEBI:18403"/>
        <dbReference type="ChEBI" id="CHEBI:57540"/>
        <dbReference type="ChEBI" id="CHEBI:57945"/>
        <dbReference type="EC" id="1.1.1.12"/>
    </reaction>
</comment>
<gene>
    <name evidence="14" type="ORF">PHSY_003038</name>
</gene>
<evidence type="ECO:0000256" key="7">
    <source>
        <dbReference type="ARBA" id="ARBA00023027"/>
    </source>
</evidence>
<evidence type="ECO:0000313" key="15">
    <source>
        <dbReference type="Proteomes" id="UP000014071"/>
    </source>
</evidence>
<dbReference type="PROSITE" id="PS00059">
    <property type="entry name" value="ADH_ZINC"/>
    <property type="match status" value="1"/>
</dbReference>
<dbReference type="Proteomes" id="UP000014071">
    <property type="component" value="Unassembled WGS sequence"/>
</dbReference>
<evidence type="ECO:0000256" key="8">
    <source>
        <dbReference type="ARBA" id="ARBA00038954"/>
    </source>
</evidence>
<dbReference type="Pfam" id="PF08240">
    <property type="entry name" value="ADH_N"/>
    <property type="match status" value="1"/>
</dbReference>
<comment type="cofactor">
    <cofactor evidence="1 11">
        <name>Zn(2+)</name>
        <dbReference type="ChEBI" id="CHEBI:29105"/>
    </cofactor>
</comment>
<keyword evidence="15" id="KW-1185">Reference proteome</keyword>
<evidence type="ECO:0000256" key="5">
    <source>
        <dbReference type="ARBA" id="ARBA00022833"/>
    </source>
</evidence>
<dbReference type="Gene3D" id="3.40.50.720">
    <property type="entry name" value="NAD(P)-binding Rossmann-like Domain"/>
    <property type="match status" value="1"/>
</dbReference>
<dbReference type="InterPro" id="IPR036291">
    <property type="entry name" value="NAD(P)-bd_dom_sf"/>
</dbReference>
<dbReference type="GO" id="GO:0006062">
    <property type="term" value="P:sorbitol catabolic process"/>
    <property type="evidence" value="ECO:0007669"/>
    <property type="project" value="TreeGrafter"/>
</dbReference>
<evidence type="ECO:0000256" key="10">
    <source>
        <dbReference type="ARBA" id="ARBA00049317"/>
    </source>
</evidence>
<comment type="subunit">
    <text evidence="3">Homotetramer.</text>
</comment>
<dbReference type="GeneID" id="24108328"/>
<feature type="domain" description="Alcohol dehydrogenase-like N-terminal" evidence="13">
    <location>
        <begin position="148"/>
        <end position="264"/>
    </location>
</feature>
<evidence type="ECO:0000313" key="14">
    <source>
        <dbReference type="EMBL" id="GAC95462.1"/>
    </source>
</evidence>
<evidence type="ECO:0000256" key="3">
    <source>
        <dbReference type="ARBA" id="ARBA00011881"/>
    </source>
</evidence>
<dbReference type="InterPro" id="IPR013154">
    <property type="entry name" value="ADH-like_N"/>
</dbReference>
<dbReference type="HOGENOM" id="CLU_026673_11_5_1"/>
<dbReference type="STRING" id="1305764.R9P2L7"/>
<dbReference type="InterPro" id="IPR011032">
    <property type="entry name" value="GroES-like_sf"/>
</dbReference>
<dbReference type="OrthoDB" id="2148442at2759"/>
<protein>
    <recommendedName>
        <fullName evidence="9">L-arabinitol 4-dehydrogenase</fullName>
        <ecNumber evidence="8">1.1.1.12</ecNumber>
    </recommendedName>
</protein>
<dbReference type="PANTHER" id="PTHR43161:SF12">
    <property type="entry name" value="L-ARABINITOL 4-DEHYDROGENASE"/>
    <property type="match status" value="1"/>
</dbReference>
<dbReference type="EMBL" id="DF238795">
    <property type="protein sequence ID" value="GAC95462.1"/>
    <property type="molecule type" value="Genomic_DNA"/>
</dbReference>
<evidence type="ECO:0000256" key="2">
    <source>
        <dbReference type="ARBA" id="ARBA00008072"/>
    </source>
</evidence>
<evidence type="ECO:0000256" key="1">
    <source>
        <dbReference type="ARBA" id="ARBA00001947"/>
    </source>
</evidence>
<dbReference type="InterPro" id="IPR045306">
    <property type="entry name" value="SDH-like"/>
</dbReference>
<dbReference type="SUPFAM" id="SSF50129">
    <property type="entry name" value="GroES-like"/>
    <property type="match status" value="1"/>
</dbReference>
<keyword evidence="5 11" id="KW-0862">Zinc</keyword>
<dbReference type="PANTHER" id="PTHR43161">
    <property type="entry name" value="SORBITOL DEHYDROGENASE"/>
    <property type="match status" value="1"/>
</dbReference>
<evidence type="ECO:0000256" key="6">
    <source>
        <dbReference type="ARBA" id="ARBA00023002"/>
    </source>
</evidence>
<evidence type="ECO:0000256" key="9">
    <source>
        <dbReference type="ARBA" id="ARBA00039783"/>
    </source>
</evidence>
<proteinExistence type="inferred from homology"/>
<dbReference type="SUPFAM" id="SSF51735">
    <property type="entry name" value="NAD(P)-binding Rossmann-fold domains"/>
    <property type="match status" value="1"/>
</dbReference>
<evidence type="ECO:0000259" key="12">
    <source>
        <dbReference type="Pfam" id="PF00107"/>
    </source>
</evidence>
<dbReference type="InterPro" id="IPR013149">
    <property type="entry name" value="ADH-like_C"/>
</dbReference>
<dbReference type="EC" id="1.1.1.12" evidence="8"/>
<evidence type="ECO:0000259" key="13">
    <source>
        <dbReference type="Pfam" id="PF08240"/>
    </source>
</evidence>
<organism evidence="14 15">
    <name type="scientific">Pseudozyma hubeiensis (strain SY62)</name>
    <name type="common">Yeast</name>
    <dbReference type="NCBI Taxonomy" id="1305764"/>
    <lineage>
        <taxon>Eukaryota</taxon>
        <taxon>Fungi</taxon>
        <taxon>Dikarya</taxon>
        <taxon>Basidiomycota</taxon>
        <taxon>Ustilaginomycotina</taxon>
        <taxon>Ustilaginomycetes</taxon>
        <taxon>Ustilaginales</taxon>
        <taxon>Ustilaginaceae</taxon>
        <taxon>Pseudozyma</taxon>
    </lineage>
</organism>
<dbReference type="eggNOG" id="KOG0024">
    <property type="taxonomic scope" value="Eukaryota"/>
</dbReference>
<dbReference type="GO" id="GO:0003939">
    <property type="term" value="F:L-iditol 2-dehydrogenase (NAD+) activity"/>
    <property type="evidence" value="ECO:0007669"/>
    <property type="project" value="TreeGrafter"/>
</dbReference>
<name>R9P2L7_PSEHS</name>
<reference evidence="15" key="1">
    <citation type="journal article" date="2013" name="Genome Announc.">
        <title>Draft genome sequence of the basidiomycetous yeast-like fungus Pseudozyma hubeiensis SY62, which produces an abundant amount of the biosurfactant mannosylerythritol lipids.</title>
        <authorList>
            <person name="Konishi M."/>
            <person name="Hatada Y."/>
            <person name="Horiuchi J."/>
        </authorList>
    </citation>
    <scope>NUCLEOTIDE SEQUENCE [LARGE SCALE GENOMIC DNA]</scope>
    <source>
        <strain evidence="15">SY62</strain>
    </source>
</reference>
<feature type="domain" description="Alcohol dehydrogenase-like C-terminal" evidence="12">
    <location>
        <begin position="302"/>
        <end position="446"/>
    </location>
</feature>
<sequence>MSAAATERLPLHCRTGDQIDRRICRVLCSGAKFQERVGLRQEPLPRLDERRCWFRQFFSLTLLRAKLGQYKVWIIETAAPPLLSHSIDRPRSLHPSKAHSVVVFLIMAPVADTKSSSMELSALKDNLTLMATHKKELELIKSAPAAPGPGMALVHVRATGVCGSDVHFWKHAGLGPWKIESQCALGHESGGIVIAVGEGVDNVSPGDRVAIEPGVPCFKATCDFCRTGKYNLCPTVDFYSVPPKDGTLKRYHEHPAGWLHKVPDNMSYEEIALLEPLSVTLQATLQAEISLGTPVLITGAGPIGIVQLLCASAAGATPIVITDVVQDRLDFAQKIVPGTYTYQIDPKKSPLESATEICKVFSKASGKHIAEGQKDVQPAITMECTGIESSIQTAAYATAASGLVFVIGVGANFQQIPFMHLSTNEITLKFLFRYRDTWPRAIRLVSSGKIDVKQIVTSRFPLEKAKEAVEHAADRTKFSVKTIIYDDEE</sequence>
<dbReference type="Pfam" id="PF00107">
    <property type="entry name" value="ADH_zinc_N"/>
    <property type="match status" value="1"/>
</dbReference>
<keyword evidence="6" id="KW-0560">Oxidoreductase</keyword>
<dbReference type="GO" id="GO:0008270">
    <property type="term" value="F:zinc ion binding"/>
    <property type="evidence" value="ECO:0007669"/>
    <property type="project" value="InterPro"/>
</dbReference>
<comment type="similarity">
    <text evidence="2 11">Belongs to the zinc-containing alcohol dehydrogenase family.</text>
</comment>
<dbReference type="InterPro" id="IPR002328">
    <property type="entry name" value="ADH_Zn_CS"/>
</dbReference>
<keyword evidence="4 11" id="KW-0479">Metal-binding</keyword>
<dbReference type="GO" id="GO:0050019">
    <property type="term" value="F:L-arabinitol 4-dehydrogenase activity"/>
    <property type="evidence" value="ECO:0007669"/>
    <property type="project" value="UniProtKB-EC"/>
</dbReference>
<accession>R9P2L7</accession>
<keyword evidence="7" id="KW-0520">NAD</keyword>
<evidence type="ECO:0000256" key="11">
    <source>
        <dbReference type="RuleBase" id="RU361277"/>
    </source>
</evidence>
<dbReference type="AlphaFoldDB" id="R9P2L7"/>
<evidence type="ECO:0000256" key="4">
    <source>
        <dbReference type="ARBA" id="ARBA00022723"/>
    </source>
</evidence>